<dbReference type="PANTHER" id="PTHR21581:SF33">
    <property type="entry name" value="D-ALANYL-D-ALANINE CARBOXYPEPTIDASE DACB"/>
    <property type="match status" value="1"/>
</dbReference>
<keyword evidence="3" id="KW-0121">Carboxypeptidase</keyword>
<dbReference type="SUPFAM" id="SSF56601">
    <property type="entry name" value="beta-lactamase/transpeptidase-like"/>
    <property type="match status" value="1"/>
</dbReference>
<dbReference type="EMBL" id="FRBK01000022">
    <property type="protein sequence ID" value="SHN17945.1"/>
    <property type="molecule type" value="Genomic_DNA"/>
</dbReference>
<evidence type="ECO:0000313" key="4">
    <source>
        <dbReference type="Proteomes" id="UP000184388"/>
    </source>
</evidence>
<dbReference type="RefSeq" id="WP_286160478.1">
    <property type="nucleotide sequence ID" value="NZ_FRBK01000022.1"/>
</dbReference>
<dbReference type="AlphaFoldDB" id="A0A9X8QZ45"/>
<keyword evidence="1" id="KW-0732">Signal</keyword>
<feature type="domain" description="Peptidase S11 D-alanyl-D-alanine carboxypeptidase A N-terminal" evidence="2">
    <location>
        <begin position="52"/>
        <end position="280"/>
    </location>
</feature>
<dbReference type="InterPro" id="IPR012338">
    <property type="entry name" value="Beta-lactam/transpept-like"/>
</dbReference>
<gene>
    <name evidence="3" type="ORF">SAMN05216268_122143</name>
</gene>
<feature type="chain" id="PRO_5040741183" evidence="1">
    <location>
        <begin position="32"/>
        <end position="322"/>
    </location>
</feature>
<keyword evidence="3" id="KW-0645">Protease</keyword>
<dbReference type="Gene3D" id="3.40.710.10">
    <property type="entry name" value="DD-peptidase/beta-lactamase superfamily"/>
    <property type="match status" value="1"/>
</dbReference>
<reference evidence="4" key="1">
    <citation type="submission" date="2016-11" db="EMBL/GenBank/DDBJ databases">
        <authorList>
            <person name="Jaros S."/>
            <person name="Januszkiewicz K."/>
            <person name="Wedrychowicz H."/>
        </authorList>
    </citation>
    <scope>NUCLEOTIDE SEQUENCE [LARGE SCALE GENOMIC DNA]</scope>
    <source>
        <strain evidence="4">CGMCC 4.3555</strain>
    </source>
</reference>
<keyword evidence="3" id="KW-0378">Hydrolase</keyword>
<feature type="signal peptide" evidence="1">
    <location>
        <begin position="1"/>
        <end position="31"/>
    </location>
</feature>
<dbReference type="InterPro" id="IPR001967">
    <property type="entry name" value="Peptidase_S11_N"/>
</dbReference>
<evidence type="ECO:0000256" key="1">
    <source>
        <dbReference type="SAM" id="SignalP"/>
    </source>
</evidence>
<dbReference type="PANTHER" id="PTHR21581">
    <property type="entry name" value="D-ALANYL-D-ALANINE CARBOXYPEPTIDASE"/>
    <property type="match status" value="1"/>
</dbReference>
<dbReference type="GO" id="GO:0009002">
    <property type="term" value="F:serine-type D-Ala-D-Ala carboxypeptidase activity"/>
    <property type="evidence" value="ECO:0007669"/>
    <property type="project" value="InterPro"/>
</dbReference>
<protein>
    <submittedName>
        <fullName evidence="3">D-alanyl-D-alanine carboxypeptidase (Penicillin-binding protein 5/6)</fullName>
    </submittedName>
</protein>
<accession>A0A9X8QZ45</accession>
<comment type="caution">
    <text evidence="3">The sequence shown here is derived from an EMBL/GenBank/DDBJ whole genome shotgun (WGS) entry which is preliminary data.</text>
</comment>
<dbReference type="Proteomes" id="UP000184388">
    <property type="component" value="Unassembled WGS sequence"/>
</dbReference>
<dbReference type="GO" id="GO:0006508">
    <property type="term" value="P:proteolysis"/>
    <property type="evidence" value="ECO:0007669"/>
    <property type="project" value="InterPro"/>
</dbReference>
<evidence type="ECO:0000313" key="3">
    <source>
        <dbReference type="EMBL" id="SHN17945.1"/>
    </source>
</evidence>
<sequence>MAFDALVSKKAGALAMIAAAGVSLSPIPADARPAAAPTARQAAAPARHLPGGLSALAWLVADVNTGKVLASKNSHRKLAPASTLKTLFAVTVLPKFSAKRVRQVSAGDLAGLGSGSSLVGVRQGQSYTVADLWNGVFLRSGNDAVHVLAAMNGGWSATAREMQQTARRLGARDTTVKSPDGYDAPGQVSSAYDLTVFARAGLANEDFARYCSTPRVGFPAAGGGSVQIENTNRMLVGSHGLSRYPGIIGVKNGYTSKAGNTLVAAARRNGHTLIATVLNPQSGELNGVYKEAGALLDWGFDHVARSEPVGRSGPGDDDGEDS</sequence>
<name>A0A9X8QZ45_9ACTN</name>
<proteinExistence type="predicted"/>
<dbReference type="Pfam" id="PF00768">
    <property type="entry name" value="Peptidase_S11"/>
    <property type="match status" value="1"/>
</dbReference>
<evidence type="ECO:0000259" key="2">
    <source>
        <dbReference type="Pfam" id="PF00768"/>
    </source>
</evidence>
<organism evidence="3 4">
    <name type="scientific">Streptomyces yunnanensis</name>
    <dbReference type="NCBI Taxonomy" id="156453"/>
    <lineage>
        <taxon>Bacteria</taxon>
        <taxon>Bacillati</taxon>
        <taxon>Actinomycetota</taxon>
        <taxon>Actinomycetes</taxon>
        <taxon>Kitasatosporales</taxon>
        <taxon>Streptomycetaceae</taxon>
        <taxon>Streptomyces</taxon>
    </lineage>
</organism>